<dbReference type="OrthoDB" id="4243321at2"/>
<comment type="caution">
    <text evidence="1">The sequence shown here is derived from an EMBL/GenBank/DDBJ whole genome shotgun (WGS) entry which is preliminary data.</text>
</comment>
<evidence type="ECO:0008006" key="3">
    <source>
        <dbReference type="Google" id="ProtNLM"/>
    </source>
</evidence>
<evidence type="ECO:0000313" key="1">
    <source>
        <dbReference type="EMBL" id="TCK21211.1"/>
    </source>
</evidence>
<organism evidence="1 2">
    <name type="scientific">Pseudonocardia endophytica</name>
    <dbReference type="NCBI Taxonomy" id="401976"/>
    <lineage>
        <taxon>Bacteria</taxon>
        <taxon>Bacillati</taxon>
        <taxon>Actinomycetota</taxon>
        <taxon>Actinomycetes</taxon>
        <taxon>Pseudonocardiales</taxon>
        <taxon>Pseudonocardiaceae</taxon>
        <taxon>Pseudonocardia</taxon>
    </lineage>
</organism>
<dbReference type="AlphaFoldDB" id="A0A4R1HJP8"/>
<gene>
    <name evidence="1" type="ORF">EV378_5190</name>
</gene>
<dbReference type="Proteomes" id="UP000295560">
    <property type="component" value="Unassembled WGS sequence"/>
</dbReference>
<proteinExistence type="predicted"/>
<sequence length="62" mass="6745">MSERAVPFHCPYCGEEDLRPAERTEKVPGAAWWCASCLRTFVVTFVGIGVPDSPTQTTGAQS</sequence>
<dbReference type="EMBL" id="SMFZ01000002">
    <property type="protein sequence ID" value="TCK21211.1"/>
    <property type="molecule type" value="Genomic_DNA"/>
</dbReference>
<name>A0A4R1HJP8_PSEEN</name>
<keyword evidence="2" id="KW-1185">Reference proteome</keyword>
<accession>A0A4R1HJP8</accession>
<reference evidence="1 2" key="1">
    <citation type="submission" date="2019-03" db="EMBL/GenBank/DDBJ databases">
        <title>Sequencing the genomes of 1000 actinobacteria strains.</title>
        <authorList>
            <person name="Klenk H.-P."/>
        </authorList>
    </citation>
    <scope>NUCLEOTIDE SEQUENCE [LARGE SCALE GENOMIC DNA]</scope>
    <source>
        <strain evidence="1 2">DSM 44969</strain>
    </source>
</reference>
<protein>
    <recommendedName>
        <fullName evidence="3">Insertion element protein</fullName>
    </recommendedName>
</protein>
<evidence type="ECO:0000313" key="2">
    <source>
        <dbReference type="Proteomes" id="UP000295560"/>
    </source>
</evidence>
<dbReference type="RefSeq" id="WP_132429986.1">
    <property type="nucleotide sequence ID" value="NZ_SMFZ01000002.1"/>
</dbReference>